<dbReference type="GO" id="GO:0005092">
    <property type="term" value="F:GDP-dissociation inhibitor activity"/>
    <property type="evidence" value="ECO:0007669"/>
    <property type="project" value="TreeGrafter"/>
</dbReference>
<evidence type="ECO:0000256" key="2">
    <source>
        <dbReference type="ARBA" id="ARBA00022540"/>
    </source>
</evidence>
<proteinExistence type="inferred from homology"/>
<dbReference type="InterPro" id="IPR045196">
    <property type="entry name" value="IF2/IF5"/>
</dbReference>
<evidence type="ECO:0000256" key="1">
    <source>
        <dbReference type="ARBA" id="ARBA00010397"/>
    </source>
</evidence>
<organism evidence="8 9">
    <name type="scientific">Angomonas deanei</name>
    <dbReference type="NCBI Taxonomy" id="59799"/>
    <lineage>
        <taxon>Eukaryota</taxon>
        <taxon>Discoba</taxon>
        <taxon>Euglenozoa</taxon>
        <taxon>Kinetoplastea</taxon>
        <taxon>Metakinetoplastina</taxon>
        <taxon>Trypanosomatida</taxon>
        <taxon>Trypanosomatidae</taxon>
        <taxon>Strigomonadinae</taxon>
        <taxon>Angomonas</taxon>
    </lineage>
</organism>
<dbReference type="SUPFAM" id="SSF100966">
    <property type="entry name" value="Translation initiation factor 2 beta, aIF2beta, N-terminal domain"/>
    <property type="match status" value="1"/>
</dbReference>
<accession>A0A7G2CFL3</accession>
<reference evidence="8 9" key="1">
    <citation type="submission" date="2020-08" db="EMBL/GenBank/DDBJ databases">
        <authorList>
            <person name="Newling K."/>
            <person name="Davey J."/>
            <person name="Forrester S."/>
        </authorList>
    </citation>
    <scope>NUCLEOTIDE SEQUENCE [LARGE SCALE GENOMIC DNA]</scope>
    <source>
        <strain evidence="9">Crithidia deanei Carvalho (ATCC PRA-265)</strain>
    </source>
</reference>
<evidence type="ECO:0000259" key="7">
    <source>
        <dbReference type="SMART" id="SM00653"/>
    </source>
</evidence>
<keyword evidence="4" id="KW-0648">Protein biosynthesis</keyword>
<dbReference type="Proteomes" id="UP000515908">
    <property type="component" value="Chromosome 07"/>
</dbReference>
<dbReference type="PANTHER" id="PTHR23001:SF7">
    <property type="entry name" value="EUKARYOTIC TRANSLATION INITIATION FACTOR 5"/>
    <property type="match status" value="1"/>
</dbReference>
<keyword evidence="5" id="KW-0342">GTP-binding</keyword>
<dbReference type="PANTHER" id="PTHR23001">
    <property type="entry name" value="EUKARYOTIC TRANSLATION INITIATION FACTOR"/>
    <property type="match status" value="1"/>
</dbReference>
<dbReference type="Pfam" id="PF01873">
    <property type="entry name" value="eIF-5_eIF-2B"/>
    <property type="match status" value="1"/>
</dbReference>
<dbReference type="GO" id="GO:0071074">
    <property type="term" value="F:eukaryotic initiation factor eIF2 binding"/>
    <property type="evidence" value="ECO:0007669"/>
    <property type="project" value="TreeGrafter"/>
</dbReference>
<dbReference type="InterPro" id="IPR002735">
    <property type="entry name" value="Transl_init_fac_IF2/IF5_dom"/>
</dbReference>
<evidence type="ECO:0000256" key="3">
    <source>
        <dbReference type="ARBA" id="ARBA00022741"/>
    </source>
</evidence>
<feature type="domain" description="Translation initiation factor IF2/IF5" evidence="7">
    <location>
        <begin position="15"/>
        <end position="130"/>
    </location>
</feature>
<dbReference type="GO" id="GO:0003743">
    <property type="term" value="F:translation initiation factor activity"/>
    <property type="evidence" value="ECO:0007669"/>
    <property type="project" value="UniProtKB-KW"/>
</dbReference>
<dbReference type="OrthoDB" id="10250831at2759"/>
<feature type="compositionally biased region" description="Basic residues" evidence="6">
    <location>
        <begin position="405"/>
        <end position="417"/>
    </location>
</feature>
<feature type="region of interest" description="Disordered" evidence="6">
    <location>
        <begin position="382"/>
        <end position="417"/>
    </location>
</feature>
<keyword evidence="2" id="KW-0396">Initiation factor</keyword>
<sequence>MASISVDPNKRSDPHYRYKMPALEIKPEGSGNGVKTVFPNIHAICEALNRPEVALMTYIQTARGTKMQIDEKNDKYLVMGTYSKEDLQSDIDKFVKTYVLCPKCSNPETHFLLTNNDSDIRQLCGACSEKRIFPEKGKVFTAMVKYYKEHPEKQKEAKHAAKAQESAWAEVHSDPNVREEDKAELVAVEEELVWVTVAKYMIAHPDSIRSTSDLIVRLASEKNLEEDVMGIFVFNALLEFAKMTNGEDKLFAITRQYADLLRRVTRLSSASSAFSNTDEEFDKLEQREYAVAKKLLRVVGAHFQTNVDTFVVYVFLLFVEGIVRDKWIGKFYKENKESLAKAVEEAAKGDKKKQKTVESTKPLVEKMEVLVTWLDVAEAAESKPAAEAETAGEAAEEPAKDKKEKKDKKSSKKKVAL</sequence>
<gene>
    <name evidence="8" type="ORF">ADEAN_000442000</name>
</gene>
<dbReference type="EMBL" id="LR877151">
    <property type="protein sequence ID" value="CAD2216942.1"/>
    <property type="molecule type" value="Genomic_DNA"/>
</dbReference>
<dbReference type="FunFam" id="3.30.30.170:FF:000002">
    <property type="entry name" value="Eukaryotic translation initiation factor 5"/>
    <property type="match status" value="1"/>
</dbReference>
<name>A0A7G2CFL3_9TRYP</name>
<dbReference type="AlphaFoldDB" id="A0A7G2CFL3"/>
<dbReference type="GO" id="GO:0005525">
    <property type="term" value="F:GTP binding"/>
    <property type="evidence" value="ECO:0007669"/>
    <property type="project" value="UniProtKB-KW"/>
</dbReference>
<dbReference type="GO" id="GO:0001732">
    <property type="term" value="P:formation of cytoplasmic translation initiation complex"/>
    <property type="evidence" value="ECO:0007669"/>
    <property type="project" value="TreeGrafter"/>
</dbReference>
<dbReference type="InterPro" id="IPR016189">
    <property type="entry name" value="Transl_init_fac_IF2/IF5_N"/>
</dbReference>
<keyword evidence="9" id="KW-1185">Reference proteome</keyword>
<dbReference type="VEuPathDB" id="TriTrypDB:ADEAN_000442000"/>
<dbReference type="Gene3D" id="3.30.30.170">
    <property type="match status" value="1"/>
</dbReference>
<evidence type="ECO:0000256" key="6">
    <source>
        <dbReference type="SAM" id="MobiDB-lite"/>
    </source>
</evidence>
<dbReference type="SMART" id="SM00653">
    <property type="entry name" value="eIF2B_5"/>
    <property type="match status" value="1"/>
</dbReference>
<comment type="similarity">
    <text evidence="1">Belongs to the eIF-2-beta/eIF-5 family.</text>
</comment>
<evidence type="ECO:0000313" key="8">
    <source>
        <dbReference type="EMBL" id="CAD2216942.1"/>
    </source>
</evidence>
<dbReference type="GO" id="GO:0005829">
    <property type="term" value="C:cytosol"/>
    <property type="evidence" value="ECO:0007669"/>
    <property type="project" value="TreeGrafter"/>
</dbReference>
<protein>
    <submittedName>
        <fullName evidence="8">Domain found in IF2B/IF5, putative</fullName>
    </submittedName>
</protein>
<evidence type="ECO:0000313" key="9">
    <source>
        <dbReference type="Proteomes" id="UP000515908"/>
    </source>
</evidence>
<keyword evidence="3" id="KW-0547">Nucleotide-binding</keyword>
<evidence type="ECO:0000256" key="4">
    <source>
        <dbReference type="ARBA" id="ARBA00022917"/>
    </source>
</evidence>
<dbReference type="Gene3D" id="2.20.25.350">
    <property type="match status" value="1"/>
</dbReference>
<evidence type="ECO:0000256" key="5">
    <source>
        <dbReference type="ARBA" id="ARBA00023134"/>
    </source>
</evidence>